<name>A0A068CGG9_9CAUD</name>
<protein>
    <submittedName>
        <fullName evidence="1">Uncharacterized protein</fullName>
    </submittedName>
</protein>
<evidence type="ECO:0000313" key="2">
    <source>
        <dbReference type="Proteomes" id="UP000027393"/>
    </source>
</evidence>
<gene>
    <name evidence="1" type="ORF">BPABA14_00660</name>
</gene>
<evidence type="ECO:0000313" key="1">
    <source>
        <dbReference type="EMBL" id="AID17980.1"/>
    </source>
</evidence>
<dbReference type="OrthoDB" id="11622at10239"/>
<accession>A0A068CGG9</accession>
<sequence length="150" mass="16953">MSNVFVFDPAAFKLAYPQFAKFTNEQLTNFFEEVENTIVDNTETSCFSLKDRKKRFYLLVAHNAELQNRINDGNSGLVGRISSATEGSVSISTDYSMGSGALEQWLKQTPYGAKFYAFTAPYRTALWVAATAPMPVKRTKWPYPFGWGNY</sequence>
<reference evidence="1 2" key="1">
    <citation type="submission" date="2014-05" db="EMBL/GenBank/DDBJ databases">
        <title>Complete Genome Sequence of the Acinetobacter phage YMC/13/01/C62.</title>
        <authorList>
            <person name="Jeon J."/>
            <person name="Yong D."/>
            <person name="Lee K."/>
        </authorList>
    </citation>
    <scope>NUCLEOTIDE SEQUENCE [LARGE SCALE GENOMIC DNA]</scope>
</reference>
<dbReference type="Pfam" id="PF13262">
    <property type="entry name" value="DUF4054"/>
    <property type="match status" value="1"/>
</dbReference>
<keyword evidence="2" id="KW-1185">Reference proteome</keyword>
<dbReference type="GeneID" id="20283755"/>
<proteinExistence type="predicted"/>
<dbReference type="InterPro" id="IPR025127">
    <property type="entry name" value="DUF4054"/>
</dbReference>
<dbReference type="Proteomes" id="UP000027393">
    <property type="component" value="Segment"/>
</dbReference>
<dbReference type="EMBL" id="KJ817802">
    <property type="protein sequence ID" value="AID17980.1"/>
    <property type="molecule type" value="Genomic_DNA"/>
</dbReference>
<dbReference type="KEGG" id="vg:20283755"/>
<dbReference type="RefSeq" id="YP_009055487.1">
    <property type="nucleotide sequence ID" value="NC_024785.1"/>
</dbReference>
<organism evidence="1 2">
    <name type="scientific">Acinetobacter phage YMC-13-01-C62</name>
    <dbReference type="NCBI Taxonomy" id="1505225"/>
    <lineage>
        <taxon>Viruses</taxon>
        <taxon>Duplodnaviria</taxon>
        <taxon>Heunggongvirae</taxon>
        <taxon>Uroviricota</taxon>
        <taxon>Caudoviricetes</taxon>
        <taxon>Obolenskvirus</taxon>
        <taxon>Obolenskvirus AbC62</taxon>
    </lineage>
</organism>